<protein>
    <submittedName>
        <fullName evidence="1">Uncharacterized protein</fullName>
    </submittedName>
</protein>
<accession>A0ACB0KWS4</accession>
<evidence type="ECO:0000313" key="1">
    <source>
        <dbReference type="EMBL" id="CAJ2661573.1"/>
    </source>
</evidence>
<organism evidence="1 2">
    <name type="scientific">Trifolium pratense</name>
    <name type="common">Red clover</name>
    <dbReference type="NCBI Taxonomy" id="57577"/>
    <lineage>
        <taxon>Eukaryota</taxon>
        <taxon>Viridiplantae</taxon>
        <taxon>Streptophyta</taxon>
        <taxon>Embryophyta</taxon>
        <taxon>Tracheophyta</taxon>
        <taxon>Spermatophyta</taxon>
        <taxon>Magnoliopsida</taxon>
        <taxon>eudicotyledons</taxon>
        <taxon>Gunneridae</taxon>
        <taxon>Pentapetalae</taxon>
        <taxon>rosids</taxon>
        <taxon>fabids</taxon>
        <taxon>Fabales</taxon>
        <taxon>Fabaceae</taxon>
        <taxon>Papilionoideae</taxon>
        <taxon>50 kb inversion clade</taxon>
        <taxon>NPAAA clade</taxon>
        <taxon>Hologalegina</taxon>
        <taxon>IRL clade</taxon>
        <taxon>Trifolieae</taxon>
        <taxon>Trifolium</taxon>
    </lineage>
</organism>
<keyword evidence="2" id="KW-1185">Reference proteome</keyword>
<dbReference type="Proteomes" id="UP001177021">
    <property type="component" value="Unassembled WGS sequence"/>
</dbReference>
<dbReference type="EMBL" id="CASHSV030000409">
    <property type="protein sequence ID" value="CAJ2661573.1"/>
    <property type="molecule type" value="Genomic_DNA"/>
</dbReference>
<sequence length="589" mass="66081">MYSDSIINISTKYSRQFSWGVTETQIDGFVSGLLVTSETALAPPNKVFAGGTLKSVKIEKEFRLILTGGDLTGEASFKLTDQVVKQLAPETFGALSSMPEGASLYPQELDSFFGDPFLFKVKKYGVSQKVSTECYDVLDVCADSQLVNFFIENYLSVCCDESVFVGKKDISVGSPLKQYDEFDDFDQLDFTIVSDQNEVAVSAAKDDVSGGKRKLPKAFEVLDVIGMLTALHYEVFLDFNGNMKTVVKLQLSDRRGRFDCELRGSSVTQFQSLFNNCYEGLPIVMLQFARVKMDKGYVFVESVDDVTRVLVDPHIAELISFKMGFKKKYSRCYIRSIAVKMKMIEKNYRLFDQCYPVKTLYDLVKSPVYGLFVTCSEMVEITNYDDWFYAVCDCQRNLIKYNSSFYCTECHRTSFRVSPKRKVEFVVGDSTGKAIFTAFDELITGCVSTRGNKMGLNKKDSYNSYRNFMGKNYLYVVRKTHGPNLLLPDVFEVVEMTSDLTIIQRFLSKGCSYTPTKCIFKPSFSEIVPVGFDIIGTSNLGCCQGPSGVPVLQGFARSDGRLTAGEPILAKRNLCHILEGVPLKKSRGI</sequence>
<proteinExistence type="predicted"/>
<reference evidence="1" key="1">
    <citation type="submission" date="2023-10" db="EMBL/GenBank/DDBJ databases">
        <authorList>
            <person name="Rodriguez Cubillos JULIANA M."/>
            <person name="De Vega J."/>
        </authorList>
    </citation>
    <scope>NUCLEOTIDE SEQUENCE</scope>
</reference>
<evidence type="ECO:0000313" key="2">
    <source>
        <dbReference type="Proteomes" id="UP001177021"/>
    </source>
</evidence>
<gene>
    <name evidence="1" type="ORF">MILVUS5_LOCUS27264</name>
</gene>
<comment type="caution">
    <text evidence="1">The sequence shown here is derived from an EMBL/GenBank/DDBJ whole genome shotgun (WGS) entry which is preliminary data.</text>
</comment>
<name>A0ACB0KWS4_TRIPR</name>